<dbReference type="Proteomes" id="UP001597295">
    <property type="component" value="Unassembled WGS sequence"/>
</dbReference>
<dbReference type="EMBL" id="JBHUIP010000014">
    <property type="protein sequence ID" value="MFD2265048.1"/>
    <property type="molecule type" value="Genomic_DNA"/>
</dbReference>
<keyword evidence="1" id="KW-0489">Methyltransferase</keyword>
<dbReference type="Pfam" id="PF13578">
    <property type="entry name" value="Methyltransf_24"/>
    <property type="match status" value="1"/>
</dbReference>
<comment type="caution">
    <text evidence="1">The sequence shown here is derived from an EMBL/GenBank/DDBJ whole genome shotgun (WGS) entry which is preliminary data.</text>
</comment>
<keyword evidence="1" id="KW-0808">Transferase</keyword>
<reference evidence="2" key="1">
    <citation type="journal article" date="2019" name="Int. J. Syst. Evol. Microbiol.">
        <title>The Global Catalogue of Microorganisms (GCM) 10K type strain sequencing project: providing services to taxonomists for standard genome sequencing and annotation.</title>
        <authorList>
            <consortium name="The Broad Institute Genomics Platform"/>
            <consortium name="The Broad Institute Genome Sequencing Center for Infectious Disease"/>
            <person name="Wu L."/>
            <person name="Ma J."/>
        </authorList>
    </citation>
    <scope>NUCLEOTIDE SEQUENCE [LARGE SCALE GENOMIC DNA]</scope>
    <source>
        <strain evidence="2">CGMCC 1.19062</strain>
    </source>
</reference>
<dbReference type="EC" id="2.1.1.-" evidence="1"/>
<sequence length="291" mass="31627">MKDTLALSHSWPLPLRRLVLEGFSAIRSGNEDLAQARFEQALAIEPNLPEAHLGLALTLRPGPAYQDWLARLHEILAPALYMEIGIEKGLSLRLARAPTKAIGIDPHPQVGGVDWVTETRIHAVTSALFFASPDRTVDISAPVELAFIDGDHRFEAVLHDLAELEPFMAPDGVIAIHDTWPLDELTSGRVHATGFYSGDGWKIVPCLKAVRPDLRIMTIPAAPTGLTLITGFSPKSSLLRERFSALVEAFVPLPYAVYAAAPAKVLNLGSNGEDALDQVLRWRASAKAKSS</sequence>
<keyword evidence="2" id="KW-1185">Reference proteome</keyword>
<proteinExistence type="predicted"/>
<gene>
    <name evidence="1" type="ORF">ACFSM5_19240</name>
</gene>
<protein>
    <submittedName>
        <fullName evidence="1">Class I SAM-dependent methyltransferase</fullName>
        <ecNumber evidence="1">2.1.1.-</ecNumber>
    </submittedName>
</protein>
<dbReference type="RefSeq" id="WP_379878215.1">
    <property type="nucleotide sequence ID" value="NZ_JBHUIP010000014.1"/>
</dbReference>
<dbReference type="Gene3D" id="1.25.40.10">
    <property type="entry name" value="Tetratricopeptide repeat domain"/>
    <property type="match status" value="1"/>
</dbReference>
<evidence type="ECO:0000313" key="1">
    <source>
        <dbReference type="EMBL" id="MFD2265048.1"/>
    </source>
</evidence>
<evidence type="ECO:0000313" key="2">
    <source>
        <dbReference type="Proteomes" id="UP001597295"/>
    </source>
</evidence>
<dbReference type="InterPro" id="IPR011990">
    <property type="entry name" value="TPR-like_helical_dom_sf"/>
</dbReference>
<dbReference type="GO" id="GO:0008168">
    <property type="term" value="F:methyltransferase activity"/>
    <property type="evidence" value="ECO:0007669"/>
    <property type="project" value="UniProtKB-KW"/>
</dbReference>
<name>A0ABW5DV84_9PROT</name>
<dbReference type="SUPFAM" id="SSF48452">
    <property type="entry name" value="TPR-like"/>
    <property type="match status" value="1"/>
</dbReference>
<dbReference type="InterPro" id="IPR029063">
    <property type="entry name" value="SAM-dependent_MTases_sf"/>
</dbReference>
<accession>A0ABW5DV84</accession>
<dbReference type="GO" id="GO:0032259">
    <property type="term" value="P:methylation"/>
    <property type="evidence" value="ECO:0007669"/>
    <property type="project" value="UniProtKB-KW"/>
</dbReference>
<dbReference type="Gene3D" id="3.40.50.150">
    <property type="entry name" value="Vaccinia Virus protein VP39"/>
    <property type="match status" value="1"/>
</dbReference>
<dbReference type="SUPFAM" id="SSF53335">
    <property type="entry name" value="S-adenosyl-L-methionine-dependent methyltransferases"/>
    <property type="match status" value="1"/>
</dbReference>
<organism evidence="1 2">
    <name type="scientific">Lacibacterium aquatile</name>
    <dbReference type="NCBI Taxonomy" id="1168082"/>
    <lineage>
        <taxon>Bacteria</taxon>
        <taxon>Pseudomonadati</taxon>
        <taxon>Pseudomonadota</taxon>
        <taxon>Alphaproteobacteria</taxon>
        <taxon>Rhodospirillales</taxon>
        <taxon>Rhodospirillaceae</taxon>
    </lineage>
</organism>